<dbReference type="Pfam" id="PF13511">
    <property type="entry name" value="DUF4124"/>
    <property type="match status" value="1"/>
</dbReference>
<feature type="signal peptide" evidence="2">
    <location>
        <begin position="1"/>
        <end position="22"/>
    </location>
</feature>
<dbReference type="RefSeq" id="WP_377816318.1">
    <property type="nucleotide sequence ID" value="NZ_JBHRSJ010000034.1"/>
</dbReference>
<proteinExistence type="predicted"/>
<dbReference type="InterPro" id="IPR025392">
    <property type="entry name" value="DUF4124"/>
</dbReference>
<reference evidence="5" key="1">
    <citation type="journal article" date="2019" name="Int. J. Syst. Evol. Microbiol.">
        <title>The Global Catalogue of Microorganisms (GCM) 10K type strain sequencing project: providing services to taxonomists for standard genome sequencing and annotation.</title>
        <authorList>
            <consortium name="The Broad Institute Genomics Platform"/>
            <consortium name="The Broad Institute Genome Sequencing Center for Infectious Disease"/>
            <person name="Wu L."/>
            <person name="Ma J."/>
        </authorList>
    </citation>
    <scope>NUCLEOTIDE SEQUENCE [LARGE SCALE GENOMIC DNA]</scope>
    <source>
        <strain evidence="5">KCTC 62195</strain>
    </source>
</reference>
<organism evidence="4 5">
    <name type="scientific">Azotobacter bryophylli</name>
    <dbReference type="NCBI Taxonomy" id="1986537"/>
    <lineage>
        <taxon>Bacteria</taxon>
        <taxon>Pseudomonadati</taxon>
        <taxon>Pseudomonadota</taxon>
        <taxon>Gammaproteobacteria</taxon>
        <taxon>Pseudomonadales</taxon>
        <taxon>Pseudomonadaceae</taxon>
        <taxon>Azotobacter</taxon>
    </lineage>
</organism>
<comment type="caution">
    <text evidence="4">The sequence shown here is derived from an EMBL/GenBank/DDBJ whole genome shotgun (WGS) entry which is preliminary data.</text>
</comment>
<gene>
    <name evidence="4" type="ORF">ACFOJE_18845</name>
</gene>
<keyword evidence="5" id="KW-1185">Reference proteome</keyword>
<evidence type="ECO:0000259" key="3">
    <source>
        <dbReference type="Pfam" id="PF13511"/>
    </source>
</evidence>
<protein>
    <submittedName>
        <fullName evidence="4">DUF4124 domain-containing protein</fullName>
    </submittedName>
</protein>
<dbReference type="Proteomes" id="UP001595457">
    <property type="component" value="Unassembled WGS sequence"/>
</dbReference>
<evidence type="ECO:0000313" key="4">
    <source>
        <dbReference type="EMBL" id="MFC2974254.1"/>
    </source>
</evidence>
<dbReference type="EMBL" id="JBHRSJ010000034">
    <property type="protein sequence ID" value="MFC2974254.1"/>
    <property type="molecule type" value="Genomic_DNA"/>
</dbReference>
<feature type="chain" id="PRO_5046084189" evidence="2">
    <location>
        <begin position="23"/>
        <end position="165"/>
    </location>
</feature>
<keyword evidence="2" id="KW-0732">Signal</keyword>
<name>A0ABV7AXD9_9GAMM</name>
<evidence type="ECO:0000313" key="5">
    <source>
        <dbReference type="Proteomes" id="UP001595457"/>
    </source>
</evidence>
<evidence type="ECO:0000256" key="2">
    <source>
        <dbReference type="SAM" id="SignalP"/>
    </source>
</evidence>
<sequence length="165" mass="18174">MHQLPRTAIVMLLLGSATPLLASNVFRCQAPNGHVTYTLQGCTTDQQQDIQQAFNPTPSSGAPVTLGSKTRHRESRSEAQNSLEKVTVVGQRDDGCGNRIVGRERREAVIKRHIRPGMTRADVESALGAPDRVTGNNGRSRYLYRDGGRTRQISFDENGCVTEKR</sequence>
<evidence type="ECO:0000256" key="1">
    <source>
        <dbReference type="SAM" id="MobiDB-lite"/>
    </source>
</evidence>
<feature type="region of interest" description="Disordered" evidence="1">
    <location>
        <begin position="55"/>
        <end position="81"/>
    </location>
</feature>
<feature type="domain" description="DUF4124" evidence="3">
    <location>
        <begin position="12"/>
        <end position="60"/>
    </location>
</feature>
<accession>A0ABV7AXD9</accession>